<dbReference type="Pfam" id="PF00956">
    <property type="entry name" value="NAP"/>
    <property type="match status" value="1"/>
</dbReference>
<organism evidence="4 5">
    <name type="scientific">Anolis carolinensis</name>
    <name type="common">Green anole</name>
    <name type="synonym">American chameleon</name>
    <dbReference type="NCBI Taxonomy" id="28377"/>
    <lineage>
        <taxon>Eukaryota</taxon>
        <taxon>Metazoa</taxon>
        <taxon>Chordata</taxon>
        <taxon>Craniata</taxon>
        <taxon>Vertebrata</taxon>
        <taxon>Euteleostomi</taxon>
        <taxon>Lepidosauria</taxon>
        <taxon>Squamata</taxon>
        <taxon>Bifurcata</taxon>
        <taxon>Unidentata</taxon>
        <taxon>Episquamata</taxon>
        <taxon>Toxicofera</taxon>
        <taxon>Iguania</taxon>
        <taxon>Dactyloidae</taxon>
        <taxon>Anolis</taxon>
    </lineage>
</organism>
<dbReference type="InParanoid" id="H9GK70"/>
<dbReference type="eggNOG" id="KOG1508">
    <property type="taxonomic scope" value="Eukaryota"/>
</dbReference>
<name>H9GK70_ANOCA</name>
<dbReference type="AlphaFoldDB" id="H9GK70"/>
<dbReference type="GeneTree" id="ENSGT00940000153877"/>
<dbReference type="InterPro" id="IPR037231">
    <property type="entry name" value="NAP-like_sf"/>
</dbReference>
<evidence type="ECO:0008006" key="6">
    <source>
        <dbReference type="Google" id="ProtNLM"/>
    </source>
</evidence>
<dbReference type="GO" id="GO:0005634">
    <property type="term" value="C:nucleus"/>
    <property type="evidence" value="ECO:0007669"/>
    <property type="project" value="InterPro"/>
</dbReference>
<reference evidence="4" key="1">
    <citation type="submission" date="2009-12" db="EMBL/GenBank/DDBJ databases">
        <title>The Genome Sequence of Anolis carolinensis (Green Anole Lizard).</title>
        <authorList>
            <consortium name="The Genome Sequencing Platform"/>
            <person name="Di Palma F."/>
            <person name="Alfoldi J."/>
            <person name="Heiman D."/>
            <person name="Young S."/>
            <person name="Grabherr M."/>
            <person name="Johnson J."/>
            <person name="Lander E.S."/>
            <person name="Lindblad-Toh K."/>
        </authorList>
    </citation>
    <scope>NUCLEOTIDE SEQUENCE [LARGE SCALE GENOMIC DNA]</scope>
    <source>
        <strain evidence="4">JBL SC #1</strain>
    </source>
</reference>
<dbReference type="Proteomes" id="UP000001646">
    <property type="component" value="Unplaced"/>
</dbReference>
<dbReference type="GO" id="GO:0006334">
    <property type="term" value="P:nucleosome assembly"/>
    <property type="evidence" value="ECO:0007669"/>
    <property type="project" value="InterPro"/>
</dbReference>
<dbReference type="HOGENOM" id="CLU_2332989_0_0_1"/>
<dbReference type="Bgee" id="ENSACAG00000013705">
    <property type="expression patterns" value="Expressed in forelimb bud and 13 other cell types or tissues"/>
</dbReference>
<evidence type="ECO:0000256" key="3">
    <source>
        <dbReference type="SAM" id="MobiDB-lite"/>
    </source>
</evidence>
<keyword evidence="5" id="KW-1185">Reference proteome</keyword>
<proteinExistence type="inferred from homology"/>
<dbReference type="SUPFAM" id="SSF143113">
    <property type="entry name" value="NAP-like"/>
    <property type="match status" value="1"/>
</dbReference>
<comment type="similarity">
    <text evidence="1 2">Belongs to the nucleosome assembly protein (NAP) family.</text>
</comment>
<accession>H9GK70</accession>
<evidence type="ECO:0000313" key="4">
    <source>
        <dbReference type="Ensembl" id="ENSACAP00000013479.3"/>
    </source>
</evidence>
<dbReference type="InterPro" id="IPR002164">
    <property type="entry name" value="NAP_family"/>
</dbReference>
<evidence type="ECO:0000313" key="5">
    <source>
        <dbReference type="Proteomes" id="UP000001646"/>
    </source>
</evidence>
<sequence>MQSSLVSYKVEFVILCGSSSVSALLGEEDEEALHYLIRVEVTEFEDIKSGYRIDFYFDENPYFENKMLSKEFHLNESGDPSSKSSEIKWKSGKVRHPL</sequence>
<reference evidence="4" key="2">
    <citation type="submission" date="2025-08" db="UniProtKB">
        <authorList>
            <consortium name="Ensembl"/>
        </authorList>
    </citation>
    <scope>IDENTIFICATION</scope>
</reference>
<dbReference type="PANTHER" id="PTHR11875">
    <property type="entry name" value="TESTIS-SPECIFIC Y-ENCODED PROTEIN"/>
    <property type="match status" value="1"/>
</dbReference>
<evidence type="ECO:0000256" key="2">
    <source>
        <dbReference type="RuleBase" id="RU003876"/>
    </source>
</evidence>
<dbReference type="Ensembl" id="ENSACAT00000013757.4">
    <property type="protein sequence ID" value="ENSACAP00000013479.3"/>
    <property type="gene ID" value="ENSACAG00000013705.4"/>
</dbReference>
<feature type="region of interest" description="Disordered" evidence="3">
    <location>
        <begin position="75"/>
        <end position="98"/>
    </location>
</feature>
<dbReference type="STRING" id="28377.ENSACAP00000013479"/>
<evidence type="ECO:0000256" key="1">
    <source>
        <dbReference type="ARBA" id="ARBA00009947"/>
    </source>
</evidence>
<dbReference type="Gene3D" id="3.30.1120.90">
    <property type="entry name" value="Nucleosome assembly protein"/>
    <property type="match status" value="1"/>
</dbReference>
<protein>
    <recommendedName>
        <fullName evidence="6">Protein SET</fullName>
    </recommendedName>
</protein>
<reference evidence="4" key="3">
    <citation type="submission" date="2025-09" db="UniProtKB">
        <authorList>
            <consortium name="Ensembl"/>
        </authorList>
    </citation>
    <scope>IDENTIFICATION</scope>
</reference>